<dbReference type="EMBL" id="JAVFKN010000002">
    <property type="protein sequence ID" value="MDQ5767347.1"/>
    <property type="molecule type" value="Genomic_DNA"/>
</dbReference>
<dbReference type="Gene3D" id="1.10.260.40">
    <property type="entry name" value="lambda repressor-like DNA-binding domains"/>
    <property type="match status" value="1"/>
</dbReference>
<evidence type="ECO:0000313" key="2">
    <source>
        <dbReference type="EMBL" id="MDQ5767347.1"/>
    </source>
</evidence>
<dbReference type="InterPro" id="IPR039418">
    <property type="entry name" value="LexA-like"/>
</dbReference>
<dbReference type="Proteomes" id="UP001223336">
    <property type="component" value="Unassembled WGS sequence"/>
</dbReference>
<dbReference type="Proteomes" id="UP001229862">
    <property type="component" value="Chromosome"/>
</dbReference>
<dbReference type="AlphaFoldDB" id="A0AA51R185"/>
<reference evidence="3 4" key="1">
    <citation type="submission" date="2023-08" db="EMBL/GenBank/DDBJ databases">
        <title>New molecular markers tilS and rpoB for phylogenetic and monitoring studies of the genus Thiothrix biodiversity.</title>
        <authorList>
            <person name="Ravin N.V."/>
            <person name="Smolyakov D."/>
            <person name="Markov N.D."/>
            <person name="Beletsky A.V."/>
            <person name="Mardanov A.V."/>
            <person name="Rudenko T.S."/>
            <person name="Grabovich M.Y."/>
        </authorList>
    </citation>
    <scope>NUCLEOTIDE SEQUENCE</scope>
    <source>
        <strain evidence="3">DNT52</strain>
        <strain evidence="2 4">H33</strain>
    </source>
</reference>
<dbReference type="InterPro" id="IPR036286">
    <property type="entry name" value="LexA/Signal_pep-like_sf"/>
</dbReference>
<sequence>METLKKRLQSRLKEMGRNMSDLARELDIERQHIYGWTRRDKVPNNYLFSAAKYLTCDPQWLQHGEYSHPNSINISSGQIIIPIFKQGDYKDMNEGDRPQHENLICRDDWLTELFGMSPSQGNYTIYRMESSEMQPSIRRGDLVVIDSDAKTHINGLYGIQNKGEALSIARIQFEPDGEHVCVSYDNPNFATVRMKTAKLVISGRVIYVWQGKRDI</sequence>
<dbReference type="SUPFAM" id="SSF47413">
    <property type="entry name" value="lambda repressor-like DNA-binding domains"/>
    <property type="match status" value="1"/>
</dbReference>
<dbReference type="Gene3D" id="2.10.109.10">
    <property type="entry name" value="Umud Fragment, subunit A"/>
    <property type="match status" value="1"/>
</dbReference>
<dbReference type="GO" id="GO:0003677">
    <property type="term" value="F:DNA binding"/>
    <property type="evidence" value="ECO:0007669"/>
    <property type="project" value="InterPro"/>
</dbReference>
<dbReference type="CDD" id="cd06529">
    <property type="entry name" value="S24_LexA-like"/>
    <property type="match status" value="1"/>
</dbReference>
<name>A0AA51R185_9GAMM</name>
<accession>A0AA51R185</accession>
<keyword evidence="4" id="KW-1185">Reference proteome</keyword>
<evidence type="ECO:0000313" key="3">
    <source>
        <dbReference type="EMBL" id="WML88792.1"/>
    </source>
</evidence>
<dbReference type="SUPFAM" id="SSF51306">
    <property type="entry name" value="LexA/Signal peptidase"/>
    <property type="match status" value="1"/>
</dbReference>
<dbReference type="CDD" id="cd00093">
    <property type="entry name" value="HTH_XRE"/>
    <property type="match status" value="1"/>
</dbReference>
<organism evidence="3">
    <name type="scientific">Thiothrix subterranea</name>
    <dbReference type="NCBI Taxonomy" id="2735563"/>
    <lineage>
        <taxon>Bacteria</taxon>
        <taxon>Pseudomonadati</taxon>
        <taxon>Pseudomonadota</taxon>
        <taxon>Gammaproteobacteria</taxon>
        <taxon>Thiotrichales</taxon>
        <taxon>Thiotrichaceae</taxon>
        <taxon>Thiothrix</taxon>
    </lineage>
</organism>
<protein>
    <submittedName>
        <fullName evidence="3">S24 family peptidase</fullName>
    </submittedName>
</protein>
<gene>
    <name evidence="2" type="ORF">RCC75_02340</name>
    <name evidence="3" type="ORF">RCG00_10505</name>
</gene>
<dbReference type="InterPro" id="IPR010982">
    <property type="entry name" value="Lambda_DNA-bd_dom_sf"/>
</dbReference>
<dbReference type="RefSeq" id="WP_308133542.1">
    <property type="nucleotide sequence ID" value="NZ_CP133197.1"/>
</dbReference>
<dbReference type="InterPro" id="IPR015927">
    <property type="entry name" value="Peptidase_S24_S26A/B/C"/>
</dbReference>
<dbReference type="EMBL" id="CP133217">
    <property type="protein sequence ID" value="WML88792.1"/>
    <property type="molecule type" value="Genomic_DNA"/>
</dbReference>
<evidence type="ECO:0000313" key="4">
    <source>
        <dbReference type="Proteomes" id="UP001223336"/>
    </source>
</evidence>
<evidence type="ECO:0000259" key="1">
    <source>
        <dbReference type="Pfam" id="PF00717"/>
    </source>
</evidence>
<proteinExistence type="predicted"/>
<feature type="domain" description="Peptidase S24/S26A/S26B/S26C" evidence="1">
    <location>
        <begin position="114"/>
        <end position="206"/>
    </location>
</feature>
<dbReference type="Pfam" id="PF00717">
    <property type="entry name" value="Peptidase_S24"/>
    <property type="match status" value="1"/>
</dbReference>
<dbReference type="InterPro" id="IPR001387">
    <property type="entry name" value="Cro/C1-type_HTH"/>
</dbReference>